<evidence type="ECO:0000313" key="6">
    <source>
        <dbReference type="EMBL" id="HDN85431.1"/>
    </source>
</evidence>
<feature type="non-terminal residue" evidence="6">
    <location>
        <position position="412"/>
    </location>
</feature>
<dbReference type="Gene3D" id="3.40.50.20">
    <property type="match status" value="1"/>
</dbReference>
<evidence type="ECO:0000256" key="3">
    <source>
        <dbReference type="ARBA" id="ARBA00022840"/>
    </source>
</evidence>
<protein>
    <submittedName>
        <fullName evidence="6">ATP-grasp domain-containing protein</fullName>
    </submittedName>
</protein>
<dbReference type="SUPFAM" id="SSF52440">
    <property type="entry name" value="PreATP-grasp domain"/>
    <property type="match status" value="1"/>
</dbReference>
<comment type="caution">
    <text evidence="6">The sequence shown here is derived from an EMBL/GenBank/DDBJ whole genome shotgun (WGS) entry which is preliminary data.</text>
</comment>
<evidence type="ECO:0000256" key="4">
    <source>
        <dbReference type="PROSITE-ProRule" id="PRU00409"/>
    </source>
</evidence>
<dbReference type="GO" id="GO:0016874">
    <property type="term" value="F:ligase activity"/>
    <property type="evidence" value="ECO:0007669"/>
    <property type="project" value="UniProtKB-KW"/>
</dbReference>
<dbReference type="Gene3D" id="3.30.470.20">
    <property type="entry name" value="ATP-grasp fold, B domain"/>
    <property type="match status" value="1"/>
</dbReference>
<gene>
    <name evidence="6" type="ORF">ENG47_06730</name>
</gene>
<feature type="domain" description="ATP-grasp" evidence="5">
    <location>
        <begin position="118"/>
        <end position="315"/>
    </location>
</feature>
<reference evidence="6" key="1">
    <citation type="journal article" date="2020" name="mSystems">
        <title>Genome- and Community-Level Interaction Insights into Carbon Utilization and Element Cycling Functions of Hydrothermarchaeota in Hydrothermal Sediment.</title>
        <authorList>
            <person name="Zhou Z."/>
            <person name="Liu Y."/>
            <person name="Xu W."/>
            <person name="Pan J."/>
            <person name="Luo Z.H."/>
            <person name="Li M."/>
        </authorList>
    </citation>
    <scope>NUCLEOTIDE SEQUENCE [LARGE SCALE GENOMIC DNA]</scope>
    <source>
        <strain evidence="6">HyVt-219</strain>
    </source>
</reference>
<dbReference type="Gene3D" id="3.30.1490.20">
    <property type="entry name" value="ATP-grasp fold, A domain"/>
    <property type="match status" value="1"/>
</dbReference>
<dbReference type="AlphaFoldDB" id="A0A7V0N154"/>
<dbReference type="Pfam" id="PF02655">
    <property type="entry name" value="ATP-grasp_3"/>
    <property type="match status" value="1"/>
</dbReference>
<dbReference type="InterPro" id="IPR011761">
    <property type="entry name" value="ATP-grasp"/>
</dbReference>
<dbReference type="InterPro" id="IPR003806">
    <property type="entry name" value="ATP-grasp_PylC-type"/>
</dbReference>
<proteinExistence type="predicted"/>
<organism evidence="6">
    <name type="scientific">Aerophobetes bacterium</name>
    <dbReference type="NCBI Taxonomy" id="2030807"/>
    <lineage>
        <taxon>Bacteria</taxon>
        <taxon>Candidatus Aerophobota</taxon>
    </lineage>
</organism>
<keyword evidence="3 4" id="KW-0067">ATP-binding</keyword>
<dbReference type="PROSITE" id="PS50975">
    <property type="entry name" value="ATP_GRASP"/>
    <property type="match status" value="1"/>
</dbReference>
<dbReference type="GO" id="GO:0005524">
    <property type="term" value="F:ATP binding"/>
    <property type="evidence" value="ECO:0007669"/>
    <property type="project" value="UniProtKB-UniRule"/>
</dbReference>
<evidence type="ECO:0000256" key="1">
    <source>
        <dbReference type="ARBA" id="ARBA00022598"/>
    </source>
</evidence>
<keyword evidence="2 4" id="KW-0547">Nucleotide-binding</keyword>
<dbReference type="Pfam" id="PF18603">
    <property type="entry name" value="LAL_C2"/>
    <property type="match status" value="1"/>
</dbReference>
<dbReference type="EMBL" id="DRBC01000404">
    <property type="protein sequence ID" value="HDN85431.1"/>
    <property type="molecule type" value="Genomic_DNA"/>
</dbReference>
<dbReference type="Proteomes" id="UP000885660">
    <property type="component" value="Unassembled WGS sequence"/>
</dbReference>
<dbReference type="InterPro" id="IPR016185">
    <property type="entry name" value="PreATP-grasp_dom_sf"/>
</dbReference>
<name>A0A7V0N154_UNCAE</name>
<dbReference type="InterPro" id="IPR040570">
    <property type="entry name" value="LAL_C2"/>
</dbReference>
<dbReference type="GO" id="GO:0046872">
    <property type="term" value="F:metal ion binding"/>
    <property type="evidence" value="ECO:0007669"/>
    <property type="project" value="InterPro"/>
</dbReference>
<sequence length="412" mass="45548">MEVCILAKSQKTILMLGAGIEQVYAIKLAKKKGLYVIAVDKNPEAPGFNFADESYPISTRDIDGLRKFIGKYKKRKISGVMTMASDIPLSVAILAKEIGSPSISLKVAELASDKLKMKRHLKKKGVPLPWFCEIDSLSQLEKRVKERGYPLVLKPVDNSGARGVIKLTPKVDLAWAYHFSRSYSRCGRLILEEFLEGPQISTEGVMWQGRFYITGFSDRNYSKLEEFSPFMVEDGGSIPSSLSKKETEEVNTVFEEAVRALGIDIGPAKGDMVLTKDGAKVIEIAARLSGGNFCDVKVPLSTGVDIVDVVMDISIGDPPDLKKFIPTKNLGVAERFFFPPAGKIKRIKGLERLAGIDWVKKFTLYYRPGDTLPPLTDHTGRAGSVVTVGENVKQAIERAETVVRDIVRFEVE</sequence>
<evidence type="ECO:0000259" key="5">
    <source>
        <dbReference type="PROSITE" id="PS50975"/>
    </source>
</evidence>
<dbReference type="InterPro" id="IPR052032">
    <property type="entry name" value="ATP-dep_AA_Ligase"/>
</dbReference>
<dbReference type="SUPFAM" id="SSF56059">
    <property type="entry name" value="Glutathione synthetase ATP-binding domain-like"/>
    <property type="match status" value="1"/>
</dbReference>
<dbReference type="PANTHER" id="PTHR43585:SF2">
    <property type="entry name" value="ATP-GRASP ENZYME FSQD"/>
    <property type="match status" value="1"/>
</dbReference>
<accession>A0A7V0N154</accession>
<dbReference type="InterPro" id="IPR013815">
    <property type="entry name" value="ATP_grasp_subdomain_1"/>
</dbReference>
<dbReference type="Pfam" id="PF21360">
    <property type="entry name" value="PylC-like_N"/>
    <property type="match status" value="1"/>
</dbReference>
<dbReference type="PANTHER" id="PTHR43585">
    <property type="entry name" value="FUMIPYRROLE BIOSYNTHESIS PROTEIN C"/>
    <property type="match status" value="1"/>
</dbReference>
<keyword evidence="1" id="KW-0436">Ligase</keyword>
<dbReference type="InterPro" id="IPR048764">
    <property type="entry name" value="PylC_N"/>
</dbReference>
<evidence type="ECO:0000256" key="2">
    <source>
        <dbReference type="ARBA" id="ARBA00022741"/>
    </source>
</evidence>